<dbReference type="EMBL" id="BQKI01000001">
    <property type="protein sequence ID" value="GJM84879.1"/>
    <property type="molecule type" value="Genomic_DNA"/>
</dbReference>
<dbReference type="Proteomes" id="UP001054889">
    <property type="component" value="Unassembled WGS sequence"/>
</dbReference>
<reference evidence="2" key="2">
    <citation type="submission" date="2021-12" db="EMBL/GenBank/DDBJ databases">
        <title>Resequencing data analysis of finger millet.</title>
        <authorList>
            <person name="Hatakeyama M."/>
            <person name="Aluri S."/>
            <person name="Balachadran M.T."/>
            <person name="Sivarajan S.R."/>
            <person name="Poveda L."/>
            <person name="Shimizu-Inatsugi R."/>
            <person name="Schlapbach R."/>
            <person name="Sreeman S.M."/>
            <person name="Shimizu K.K."/>
        </authorList>
    </citation>
    <scope>NUCLEOTIDE SEQUENCE</scope>
</reference>
<evidence type="ECO:0000256" key="1">
    <source>
        <dbReference type="SAM" id="MobiDB-lite"/>
    </source>
</evidence>
<comment type="caution">
    <text evidence="2">The sequence shown here is derived from an EMBL/GenBank/DDBJ whole genome shotgun (WGS) entry which is preliminary data.</text>
</comment>
<proteinExistence type="predicted"/>
<reference evidence="2" key="1">
    <citation type="journal article" date="2018" name="DNA Res.">
        <title>Multiple hybrid de novo genome assembly of finger millet, an orphan allotetraploid crop.</title>
        <authorList>
            <person name="Hatakeyama M."/>
            <person name="Aluri S."/>
            <person name="Balachadran M.T."/>
            <person name="Sivarajan S.R."/>
            <person name="Patrignani A."/>
            <person name="Gruter S."/>
            <person name="Poveda L."/>
            <person name="Shimizu-Inatsugi R."/>
            <person name="Baeten J."/>
            <person name="Francoijs K.J."/>
            <person name="Nataraja K.N."/>
            <person name="Reddy Y.A.N."/>
            <person name="Phadnis S."/>
            <person name="Ravikumar R.L."/>
            <person name="Schlapbach R."/>
            <person name="Sreeman S.M."/>
            <person name="Shimizu K.K."/>
        </authorList>
    </citation>
    <scope>NUCLEOTIDE SEQUENCE</scope>
</reference>
<name>A0AAV5BHT9_ELECO</name>
<accession>A0AAV5BHT9</accession>
<gene>
    <name evidence="2" type="primary">ga00591</name>
    <name evidence="2" type="ORF">PR202_ga00591</name>
</gene>
<keyword evidence="3" id="KW-1185">Reference proteome</keyword>
<feature type="region of interest" description="Disordered" evidence="1">
    <location>
        <begin position="75"/>
        <end position="107"/>
    </location>
</feature>
<evidence type="ECO:0000313" key="3">
    <source>
        <dbReference type="Proteomes" id="UP001054889"/>
    </source>
</evidence>
<protein>
    <submittedName>
        <fullName evidence="2">Uncharacterized protein</fullName>
    </submittedName>
</protein>
<evidence type="ECO:0000313" key="2">
    <source>
        <dbReference type="EMBL" id="GJM84879.1"/>
    </source>
</evidence>
<dbReference type="AlphaFoldDB" id="A0AAV5BHT9"/>
<sequence>MELRRLKQNFDSWKKDFGGRIRETKVILNRLGSSNESSPNSVKRKWWTRRNTSKARAGCRGGSVDVVGTAGLELDHREADEEESRDDCQQGEANGDDDGEAKQDVAGQACHGCDCDR</sequence>
<organism evidence="2 3">
    <name type="scientific">Eleusine coracana subsp. coracana</name>
    <dbReference type="NCBI Taxonomy" id="191504"/>
    <lineage>
        <taxon>Eukaryota</taxon>
        <taxon>Viridiplantae</taxon>
        <taxon>Streptophyta</taxon>
        <taxon>Embryophyta</taxon>
        <taxon>Tracheophyta</taxon>
        <taxon>Spermatophyta</taxon>
        <taxon>Magnoliopsida</taxon>
        <taxon>Liliopsida</taxon>
        <taxon>Poales</taxon>
        <taxon>Poaceae</taxon>
        <taxon>PACMAD clade</taxon>
        <taxon>Chloridoideae</taxon>
        <taxon>Cynodonteae</taxon>
        <taxon>Eleusininae</taxon>
        <taxon>Eleusine</taxon>
    </lineage>
</organism>